<dbReference type="Gene3D" id="4.10.60.10">
    <property type="entry name" value="Zinc finger, CCHC-type"/>
    <property type="match status" value="1"/>
</dbReference>
<dbReference type="EMBL" id="JANPWB010000002">
    <property type="protein sequence ID" value="KAJ1207969.1"/>
    <property type="molecule type" value="Genomic_DNA"/>
</dbReference>
<dbReference type="InterPro" id="IPR021109">
    <property type="entry name" value="Peptidase_aspartic_dom_sf"/>
</dbReference>
<dbReference type="GO" id="GO:0004190">
    <property type="term" value="F:aspartic-type endopeptidase activity"/>
    <property type="evidence" value="ECO:0007669"/>
    <property type="project" value="InterPro"/>
</dbReference>
<evidence type="ECO:0000313" key="2">
    <source>
        <dbReference type="Proteomes" id="UP001066276"/>
    </source>
</evidence>
<dbReference type="GO" id="GO:0006508">
    <property type="term" value="P:proteolysis"/>
    <property type="evidence" value="ECO:0007669"/>
    <property type="project" value="InterPro"/>
</dbReference>
<dbReference type="AlphaFoldDB" id="A0AAV7W766"/>
<name>A0AAV7W766_PLEWA</name>
<organism evidence="1 2">
    <name type="scientific">Pleurodeles waltl</name>
    <name type="common">Iberian ribbed newt</name>
    <dbReference type="NCBI Taxonomy" id="8319"/>
    <lineage>
        <taxon>Eukaryota</taxon>
        <taxon>Metazoa</taxon>
        <taxon>Chordata</taxon>
        <taxon>Craniata</taxon>
        <taxon>Vertebrata</taxon>
        <taxon>Euteleostomi</taxon>
        <taxon>Amphibia</taxon>
        <taxon>Batrachia</taxon>
        <taxon>Caudata</taxon>
        <taxon>Salamandroidea</taxon>
        <taxon>Salamandridae</taxon>
        <taxon>Pleurodelinae</taxon>
        <taxon>Pleurodeles</taxon>
    </lineage>
</organism>
<gene>
    <name evidence="1" type="ORF">NDU88_003359</name>
</gene>
<dbReference type="CDD" id="cd00303">
    <property type="entry name" value="retropepsin_like"/>
    <property type="match status" value="1"/>
</dbReference>
<dbReference type="InterPro" id="IPR001969">
    <property type="entry name" value="Aspartic_peptidase_AS"/>
</dbReference>
<keyword evidence="2" id="KW-1185">Reference proteome</keyword>
<proteinExistence type="predicted"/>
<accession>A0AAV7W766</accession>
<dbReference type="PROSITE" id="PS00141">
    <property type="entry name" value="ASP_PROTEASE"/>
    <property type="match status" value="1"/>
</dbReference>
<dbReference type="SUPFAM" id="SSF50630">
    <property type="entry name" value="Acid proteases"/>
    <property type="match status" value="1"/>
</dbReference>
<reference evidence="1" key="1">
    <citation type="journal article" date="2022" name="bioRxiv">
        <title>Sequencing and chromosome-scale assembly of the giantPleurodeles waltlgenome.</title>
        <authorList>
            <person name="Brown T."/>
            <person name="Elewa A."/>
            <person name="Iarovenko S."/>
            <person name="Subramanian E."/>
            <person name="Araus A.J."/>
            <person name="Petzold A."/>
            <person name="Susuki M."/>
            <person name="Suzuki K.-i.T."/>
            <person name="Hayashi T."/>
            <person name="Toyoda A."/>
            <person name="Oliveira C."/>
            <person name="Osipova E."/>
            <person name="Leigh N.D."/>
            <person name="Simon A."/>
            <person name="Yun M.H."/>
        </authorList>
    </citation>
    <scope>NUCLEOTIDE SEQUENCE</scope>
    <source>
        <strain evidence="1">20211129_DDA</strain>
        <tissue evidence="1">Liver</tissue>
    </source>
</reference>
<dbReference type="Gene3D" id="2.40.70.10">
    <property type="entry name" value="Acid Proteases"/>
    <property type="match status" value="1"/>
</dbReference>
<protein>
    <submittedName>
        <fullName evidence="1">Uncharacterized protein</fullName>
    </submittedName>
</protein>
<dbReference type="Proteomes" id="UP001066276">
    <property type="component" value="Chromosome 1_2"/>
</dbReference>
<comment type="caution">
    <text evidence="1">The sequence shown here is derived from an EMBL/GenBank/DDBJ whole genome shotgun (WGS) entry which is preliminary data.</text>
</comment>
<sequence length="255" mass="27779">MATADMLTMGRSKELSRVQAAHMESALMKAVKVEPGNAVVAETTVKRKEKRTGGNRTCYMCGGGYQHQGKCPAAGKQCTNCHRLNHFAKVCHSTSKTKSARPKMTHKARVVQQQEDLQDMDDDDEPEGAVYVIHATHPGNIPRRRIPRCRVTVAGHHVTALIDTGASINILAQSVFSQIPKCPQLRPATLRVFASGSATPIPLAGMFVTDITQEDVTTRAKIYVAEVGTGMLLRCCTAEELELVTFALSIHVETL</sequence>
<evidence type="ECO:0000313" key="1">
    <source>
        <dbReference type="EMBL" id="KAJ1207969.1"/>
    </source>
</evidence>